<evidence type="ECO:0000256" key="9">
    <source>
        <dbReference type="HAMAP-Rule" id="MF_00542"/>
    </source>
</evidence>
<name>A0A9W5YFT4_9FIRM</name>
<dbReference type="PRINTS" id="PR00471">
    <property type="entry name" value="ACETATEKNASE"/>
</dbReference>
<dbReference type="Gene3D" id="3.30.420.40">
    <property type="match status" value="2"/>
</dbReference>
<dbReference type="AlphaFoldDB" id="A0A9W5YFT4"/>
<dbReference type="Proteomes" id="UP001144256">
    <property type="component" value="Unassembled WGS sequence"/>
</dbReference>
<organism evidence="11 12">
    <name type="scientific">Vallitalea longa</name>
    <dbReference type="NCBI Taxonomy" id="2936439"/>
    <lineage>
        <taxon>Bacteria</taxon>
        <taxon>Bacillati</taxon>
        <taxon>Bacillota</taxon>
        <taxon>Clostridia</taxon>
        <taxon>Lachnospirales</taxon>
        <taxon>Vallitaleaceae</taxon>
        <taxon>Vallitalea</taxon>
    </lineage>
</organism>
<evidence type="ECO:0000256" key="1">
    <source>
        <dbReference type="ARBA" id="ARBA00004496"/>
    </source>
</evidence>
<evidence type="ECO:0000313" key="12">
    <source>
        <dbReference type="Proteomes" id="UP001144256"/>
    </source>
</evidence>
<dbReference type="HAMAP" id="MF_00542">
    <property type="entry name" value="Butyrate_kinase"/>
    <property type="match status" value="1"/>
</dbReference>
<keyword evidence="6 9" id="KW-0418">Kinase</keyword>
<dbReference type="InterPro" id="IPR023865">
    <property type="entry name" value="Aliphatic_acid_kinase_CS"/>
</dbReference>
<dbReference type="InterPro" id="IPR043129">
    <property type="entry name" value="ATPase_NBD"/>
</dbReference>
<keyword evidence="12" id="KW-1185">Reference proteome</keyword>
<dbReference type="GO" id="GO:0006083">
    <property type="term" value="P:acetate metabolic process"/>
    <property type="evidence" value="ECO:0007669"/>
    <property type="project" value="TreeGrafter"/>
</dbReference>
<dbReference type="InterPro" id="IPR011245">
    <property type="entry name" value="Butyrate_kin"/>
</dbReference>
<keyword evidence="3 9" id="KW-0963">Cytoplasm</keyword>
<comment type="caution">
    <text evidence="11">The sequence shown here is derived from an EMBL/GenBank/DDBJ whole genome shotgun (WGS) entry which is preliminary data.</text>
</comment>
<dbReference type="RefSeq" id="WP_281819736.1">
    <property type="nucleotide sequence ID" value="NZ_BRLB01000030.1"/>
</dbReference>
<evidence type="ECO:0000256" key="7">
    <source>
        <dbReference type="ARBA" id="ARBA00022840"/>
    </source>
</evidence>
<keyword evidence="4 9" id="KW-0808">Transferase</keyword>
<dbReference type="EMBL" id="BRLB01000030">
    <property type="protein sequence ID" value="GKX32264.1"/>
    <property type="molecule type" value="Genomic_DNA"/>
</dbReference>
<dbReference type="PANTHER" id="PTHR21060:SF3">
    <property type="entry name" value="BUTYRATE KINASE 2-RELATED"/>
    <property type="match status" value="1"/>
</dbReference>
<dbReference type="GO" id="GO:0047761">
    <property type="term" value="F:butyrate kinase activity"/>
    <property type="evidence" value="ECO:0007669"/>
    <property type="project" value="UniProtKB-UniRule"/>
</dbReference>
<comment type="subcellular location">
    <subcellularLocation>
        <location evidence="1 9">Cytoplasm</location>
    </subcellularLocation>
</comment>
<evidence type="ECO:0000313" key="11">
    <source>
        <dbReference type="EMBL" id="GKX32264.1"/>
    </source>
</evidence>
<dbReference type="GO" id="GO:0005737">
    <property type="term" value="C:cytoplasm"/>
    <property type="evidence" value="ECO:0007669"/>
    <property type="project" value="UniProtKB-SubCell"/>
</dbReference>
<dbReference type="Pfam" id="PF00871">
    <property type="entry name" value="Acetate_kinase"/>
    <property type="match status" value="1"/>
</dbReference>
<proteinExistence type="inferred from homology"/>
<accession>A0A9W5YFT4</accession>
<evidence type="ECO:0000256" key="3">
    <source>
        <dbReference type="ARBA" id="ARBA00022490"/>
    </source>
</evidence>
<dbReference type="PIRSF" id="PIRSF036458">
    <property type="entry name" value="Butyrate_kin"/>
    <property type="match status" value="1"/>
</dbReference>
<dbReference type="PROSITE" id="PS01076">
    <property type="entry name" value="ACETATE_KINASE_2"/>
    <property type="match status" value="1"/>
</dbReference>
<dbReference type="NCBIfam" id="NF002834">
    <property type="entry name" value="PRK03011.1-5"/>
    <property type="match status" value="1"/>
</dbReference>
<evidence type="ECO:0000256" key="6">
    <source>
        <dbReference type="ARBA" id="ARBA00022777"/>
    </source>
</evidence>
<dbReference type="InterPro" id="IPR000890">
    <property type="entry name" value="Aliphatic_acid_kin_short-chain"/>
</dbReference>
<keyword evidence="7 9" id="KW-0067">ATP-binding</keyword>
<evidence type="ECO:0000256" key="10">
    <source>
        <dbReference type="RuleBase" id="RU003835"/>
    </source>
</evidence>
<dbReference type="SUPFAM" id="SSF53067">
    <property type="entry name" value="Actin-like ATPase domain"/>
    <property type="match status" value="2"/>
</dbReference>
<dbReference type="NCBIfam" id="TIGR02707">
    <property type="entry name" value="butyr_kinase"/>
    <property type="match status" value="1"/>
</dbReference>
<sequence length="359" mass="39547">MESKFRILVINPGSTSTKIAIYDNEEQLFEETLRHSTKELEVFDTILEQYTFRKEAIIKALQQRNIELSSLSGIVGRGGILEPIEGGTYILEDNLVNALRDWAIKKGHACNLAGLIANDLVKELGINAYMVDPPCVDELADVARITGLEGTTRTSMFHALNQKAVARRAAKKLGKRYEDCNFIIAHVGGGISVGAHKNGRVIDVNNALDGDGPFSPERAGEIPTSELVELCFSGEYTKQQIKKMLTGKGGIVSYLGINDMRIVEDMMDKGDKKASIIYDAMVYQVAKAIGAMSTVLMGEYDQIILTGGIAYSKLFSKKLKERVDFLGDFVVFPGEDELIALAEGGLRILRNEEKAKIYQ</sequence>
<protein>
    <recommendedName>
        <fullName evidence="9">Probable butyrate kinase</fullName>
        <shortName evidence="9">BK</shortName>
        <ecNumber evidence="9">2.7.2.7</ecNumber>
    </recommendedName>
    <alternativeName>
        <fullName evidence="9">Branched-chain carboxylic acid kinase</fullName>
    </alternativeName>
</protein>
<dbReference type="CDD" id="cd24011">
    <property type="entry name" value="ASKHA_NBD_BK"/>
    <property type="match status" value="1"/>
</dbReference>
<comment type="similarity">
    <text evidence="2 9 10">Belongs to the acetokinase family.</text>
</comment>
<gene>
    <name evidence="11" type="primary">buk1</name>
    <name evidence="9" type="synonym">buk</name>
    <name evidence="11" type="ORF">SH1V18_47440</name>
</gene>
<keyword evidence="5 9" id="KW-0547">Nucleotide-binding</keyword>
<evidence type="ECO:0000256" key="8">
    <source>
        <dbReference type="ARBA" id="ARBA00048596"/>
    </source>
</evidence>
<dbReference type="GO" id="GO:0008776">
    <property type="term" value="F:acetate kinase activity"/>
    <property type="evidence" value="ECO:0007669"/>
    <property type="project" value="TreeGrafter"/>
</dbReference>
<evidence type="ECO:0000256" key="2">
    <source>
        <dbReference type="ARBA" id="ARBA00008748"/>
    </source>
</evidence>
<dbReference type="PROSITE" id="PS01075">
    <property type="entry name" value="ACETATE_KINASE_1"/>
    <property type="match status" value="1"/>
</dbReference>
<evidence type="ECO:0000256" key="5">
    <source>
        <dbReference type="ARBA" id="ARBA00022741"/>
    </source>
</evidence>
<dbReference type="PANTHER" id="PTHR21060">
    <property type="entry name" value="ACETATE KINASE"/>
    <property type="match status" value="1"/>
</dbReference>
<comment type="catalytic activity">
    <reaction evidence="8 9">
        <text>butanoate + ATP = butanoyl phosphate + ADP</text>
        <dbReference type="Rhea" id="RHEA:13585"/>
        <dbReference type="ChEBI" id="CHEBI:17968"/>
        <dbReference type="ChEBI" id="CHEBI:30616"/>
        <dbReference type="ChEBI" id="CHEBI:58079"/>
        <dbReference type="ChEBI" id="CHEBI:456216"/>
        <dbReference type="EC" id="2.7.2.7"/>
    </reaction>
</comment>
<reference evidence="11" key="1">
    <citation type="submission" date="2022-06" db="EMBL/GenBank/DDBJ databases">
        <title>Vallitalea longa sp. nov., an anaerobic bacterium isolated from marine sediment.</title>
        <authorList>
            <person name="Hirano S."/>
            <person name="Terahara T."/>
            <person name="Mori K."/>
            <person name="Hamada M."/>
            <person name="Matsumoto R."/>
            <person name="Kobayashi T."/>
        </authorList>
    </citation>
    <scope>NUCLEOTIDE SEQUENCE</scope>
    <source>
        <strain evidence="11">SH18-1</strain>
    </source>
</reference>
<dbReference type="EC" id="2.7.2.7" evidence="9"/>
<evidence type="ECO:0000256" key="4">
    <source>
        <dbReference type="ARBA" id="ARBA00022679"/>
    </source>
</evidence>
<dbReference type="GO" id="GO:0005524">
    <property type="term" value="F:ATP binding"/>
    <property type="evidence" value="ECO:0007669"/>
    <property type="project" value="UniProtKB-KW"/>
</dbReference>